<dbReference type="RefSeq" id="WP_043294896.1">
    <property type="nucleotide sequence ID" value="NZ_CP065721.1"/>
</dbReference>
<feature type="domain" description="DUF883" evidence="2">
    <location>
        <begin position="74"/>
        <end position="103"/>
    </location>
</feature>
<dbReference type="EMBL" id="POUK01000002">
    <property type="protein sequence ID" value="PNF77595.1"/>
    <property type="molecule type" value="Genomic_DNA"/>
</dbReference>
<proteinExistence type="predicted"/>
<evidence type="ECO:0000256" key="1">
    <source>
        <dbReference type="SAM" id="Phobius"/>
    </source>
</evidence>
<comment type="caution">
    <text evidence="3">The sequence shown here is derived from an EMBL/GenBank/DDBJ whole genome shotgun (WGS) entry which is preliminary data.</text>
</comment>
<reference evidence="3 4" key="1">
    <citation type="submission" date="2018-01" db="EMBL/GenBank/DDBJ databases">
        <title>Denitrification phenotypes of diverse strains of Pseudomonas stutzeri.</title>
        <authorList>
            <person name="Milligan D.A."/>
            <person name="Bergaust L."/>
            <person name="Bakken L.R."/>
            <person name="Frostegard A."/>
        </authorList>
    </citation>
    <scope>NUCLEOTIDE SEQUENCE [LARGE SCALE GENOMIC DNA]</scope>
    <source>
        <strain evidence="3 4">DSM 50238</strain>
    </source>
</reference>
<keyword evidence="1" id="KW-0472">Membrane</keyword>
<dbReference type="AlphaFoldDB" id="A0A1S8F3X6"/>
<protein>
    <submittedName>
        <fullName evidence="3">DUF883 domain-containing protein</fullName>
    </submittedName>
</protein>
<keyword evidence="4" id="KW-1185">Reference proteome</keyword>
<accession>A0A1S8F3X6</accession>
<feature type="transmembrane region" description="Helical" evidence="1">
    <location>
        <begin position="80"/>
        <end position="100"/>
    </location>
</feature>
<evidence type="ECO:0000259" key="2">
    <source>
        <dbReference type="Pfam" id="PF19029"/>
    </source>
</evidence>
<sequence>MSRFSHTPTTRAEVQHEIDTLMRALDELRHDATRGSRHGLQDLRSRAEALWHDAHWDEHCADLSRRTRDAGRMAKDCARAHPWTTVALAAGACALIGYLVTRR</sequence>
<evidence type="ECO:0000313" key="4">
    <source>
        <dbReference type="Proteomes" id="UP000235881"/>
    </source>
</evidence>
<keyword evidence="1" id="KW-1133">Transmembrane helix</keyword>
<dbReference type="Proteomes" id="UP000235881">
    <property type="component" value="Unassembled WGS sequence"/>
</dbReference>
<keyword evidence="1" id="KW-0812">Transmembrane</keyword>
<gene>
    <name evidence="3" type="ORF">CXK95_07880</name>
</gene>
<name>A0A1S8F3X6_9GAMM</name>
<organism evidence="3 4">
    <name type="scientific">Stutzerimonas degradans</name>
    <dbReference type="NCBI Taxonomy" id="2968968"/>
    <lineage>
        <taxon>Bacteria</taxon>
        <taxon>Pseudomonadati</taxon>
        <taxon>Pseudomonadota</taxon>
        <taxon>Gammaproteobacteria</taxon>
        <taxon>Pseudomonadales</taxon>
        <taxon>Pseudomonadaceae</taxon>
        <taxon>Stutzerimonas</taxon>
    </lineage>
</organism>
<evidence type="ECO:0000313" key="3">
    <source>
        <dbReference type="EMBL" id="PNF77595.1"/>
    </source>
</evidence>
<dbReference type="InterPro" id="IPR043605">
    <property type="entry name" value="DUF883_C"/>
</dbReference>
<dbReference type="Pfam" id="PF19029">
    <property type="entry name" value="DUF883_C"/>
    <property type="match status" value="1"/>
</dbReference>